<accession>A0A438B945</accession>
<evidence type="ECO:0000313" key="2">
    <source>
        <dbReference type="Proteomes" id="UP000286208"/>
    </source>
</evidence>
<evidence type="ECO:0000313" key="1">
    <source>
        <dbReference type="EMBL" id="RVW07498.1"/>
    </source>
</evidence>
<proteinExistence type="predicted"/>
<dbReference type="Pfam" id="PF19459">
    <property type="entry name" value="DUF5996"/>
    <property type="match status" value="1"/>
</dbReference>
<keyword evidence="2" id="KW-1185">Reference proteome</keyword>
<dbReference type="OrthoDB" id="9800945at2"/>
<dbReference type="Proteomes" id="UP000286208">
    <property type="component" value="Unassembled WGS sequence"/>
</dbReference>
<protein>
    <recommendedName>
        <fullName evidence="3">Ava_C0101 and related proteins</fullName>
    </recommendedName>
</protein>
<dbReference type="InterPro" id="IPR046038">
    <property type="entry name" value="DUF5996"/>
</dbReference>
<name>A0A438B945_9NOCA</name>
<sequence>MAASPADSNAWPALRVADWEPTRDTLHMWTQVVGKVRLAHAPLVNHWWQVPFYVSARGLTTSAIPYRTRVFDIEFDLSAHRLTIRDSNGAHREFPLEPMPVADFYERIMKSLDELGIETHIEPTPNEVATAIPFAEDTVHASYDPSAASLFWKQLIQADRGLHEFRSRFIGKVSPVHFFWGSFDLACTRFSGRTAPEHPGGAPNCGDWVMVEGYSHELSSCGFWPGGGTEGAFYAYAYPEPDGFSTHPVEPEQAFYSAEFRQFLLPYEAVRTAADPDATLQRFLQSTYEAEARNADWDRAALECDPQRWHTTR</sequence>
<comment type="caution">
    <text evidence="1">The sequence shown here is derived from an EMBL/GenBank/DDBJ whole genome shotgun (WGS) entry which is preliminary data.</text>
</comment>
<dbReference type="EMBL" id="RKLP01000012">
    <property type="protein sequence ID" value="RVW07498.1"/>
    <property type="molecule type" value="Genomic_DNA"/>
</dbReference>
<evidence type="ECO:0008006" key="3">
    <source>
        <dbReference type="Google" id="ProtNLM"/>
    </source>
</evidence>
<organism evidence="1 2">
    <name type="scientific">Prescottella agglutinans</name>
    <dbReference type="NCBI Taxonomy" id="1644129"/>
    <lineage>
        <taxon>Bacteria</taxon>
        <taxon>Bacillati</taxon>
        <taxon>Actinomycetota</taxon>
        <taxon>Actinomycetes</taxon>
        <taxon>Mycobacteriales</taxon>
        <taxon>Nocardiaceae</taxon>
        <taxon>Prescottella</taxon>
    </lineage>
</organism>
<reference evidence="1 2" key="1">
    <citation type="submission" date="2018-11" db="EMBL/GenBank/DDBJ databases">
        <title>Rhodococcus spongicola sp. nov. and Rhodococcus xishaensis sp. nov. from marine sponges.</title>
        <authorList>
            <person name="Li L."/>
            <person name="Lin H.W."/>
        </authorList>
    </citation>
    <scope>NUCLEOTIDE SEQUENCE [LARGE SCALE GENOMIC DNA]</scope>
    <source>
        <strain evidence="1 2">CCTCC AB2014297</strain>
    </source>
</reference>
<dbReference type="AlphaFoldDB" id="A0A438B945"/>
<dbReference type="RefSeq" id="WP_127918087.1">
    <property type="nucleotide sequence ID" value="NZ_RKLP01000012.1"/>
</dbReference>
<gene>
    <name evidence="1" type="ORF">EGT67_21210</name>
</gene>